<evidence type="ECO:0000313" key="4">
    <source>
        <dbReference type="Proteomes" id="UP000664132"/>
    </source>
</evidence>
<dbReference type="EMBL" id="JAFJYH010000043">
    <property type="protein sequence ID" value="KAG4422822.1"/>
    <property type="molecule type" value="Genomic_DNA"/>
</dbReference>
<keyword evidence="4" id="KW-1185">Reference proteome</keyword>
<evidence type="ECO:0000313" key="3">
    <source>
        <dbReference type="EMBL" id="KAG4422822.1"/>
    </source>
</evidence>
<evidence type="ECO:0000256" key="2">
    <source>
        <dbReference type="SAM" id="Phobius"/>
    </source>
</evidence>
<accession>A0A8H7WDG7</accession>
<protein>
    <submittedName>
        <fullName evidence="3">Uncharacterized protein</fullName>
    </submittedName>
</protein>
<keyword evidence="2" id="KW-1133">Transmembrane helix</keyword>
<keyword evidence="2" id="KW-0812">Transmembrane</keyword>
<evidence type="ECO:0000256" key="1">
    <source>
        <dbReference type="SAM" id="MobiDB-lite"/>
    </source>
</evidence>
<gene>
    <name evidence="3" type="ORF">IFR04_004044</name>
</gene>
<feature type="region of interest" description="Disordered" evidence="1">
    <location>
        <begin position="61"/>
        <end position="88"/>
    </location>
</feature>
<dbReference type="Proteomes" id="UP000664132">
    <property type="component" value="Unassembled WGS sequence"/>
</dbReference>
<dbReference type="AlphaFoldDB" id="A0A8H7WDG7"/>
<name>A0A8H7WDG7_9HELO</name>
<reference evidence="3" key="1">
    <citation type="submission" date="2021-02" db="EMBL/GenBank/DDBJ databases">
        <title>Genome sequence Cadophora malorum strain M34.</title>
        <authorList>
            <person name="Stefanovic E."/>
            <person name="Vu D."/>
            <person name="Scully C."/>
            <person name="Dijksterhuis J."/>
            <person name="Roader J."/>
            <person name="Houbraken J."/>
        </authorList>
    </citation>
    <scope>NUCLEOTIDE SEQUENCE</scope>
    <source>
        <strain evidence="3">M34</strain>
    </source>
</reference>
<comment type="caution">
    <text evidence="3">The sequence shown here is derived from an EMBL/GenBank/DDBJ whole genome shotgun (WGS) entry which is preliminary data.</text>
</comment>
<organism evidence="3 4">
    <name type="scientific">Cadophora malorum</name>
    <dbReference type="NCBI Taxonomy" id="108018"/>
    <lineage>
        <taxon>Eukaryota</taxon>
        <taxon>Fungi</taxon>
        <taxon>Dikarya</taxon>
        <taxon>Ascomycota</taxon>
        <taxon>Pezizomycotina</taxon>
        <taxon>Leotiomycetes</taxon>
        <taxon>Helotiales</taxon>
        <taxon>Ploettnerulaceae</taxon>
        <taxon>Cadophora</taxon>
    </lineage>
</organism>
<feature type="transmembrane region" description="Helical" evidence="2">
    <location>
        <begin position="6"/>
        <end position="26"/>
    </location>
</feature>
<sequence>MDMLEVLPAVIAFLLGIVTCILYHLYGRHFRDQVSNQQSFKSSHTSIPVTTPDCVPDTIGSSKLKSVTKPTSTKTATTNTTARSATQSEDSLSFKDTVEMLGKWAEEIENDGEFKISLDMEKKRKFLGGLFAERVVVEGFRAQQKKVRFL</sequence>
<keyword evidence="2" id="KW-0472">Membrane</keyword>
<dbReference type="OrthoDB" id="3560236at2759"/>
<proteinExistence type="predicted"/>